<dbReference type="Pfam" id="PF21006">
    <property type="entry name" value="NHase_beta_N"/>
    <property type="match status" value="1"/>
</dbReference>
<protein>
    <submittedName>
        <fullName evidence="2">Transmembrane nitrile hydratase</fullName>
    </submittedName>
</protein>
<geneLocation type="plasmid" evidence="2 3">
    <name>IRBL74_p</name>
</geneLocation>
<dbReference type="SUPFAM" id="SSF50090">
    <property type="entry name" value="Electron transport accessory proteins"/>
    <property type="match status" value="1"/>
</dbReference>
<reference evidence="2 3" key="1">
    <citation type="journal article" date="2013" name="Genome Announc.">
        <title>Complete Genome Sequence of the Sesbania Symbiont and Rice Growth-Promoting Endophyte Rhizobium sp. Strain IRBG74.</title>
        <authorList>
            <person name="Crook M.B."/>
            <person name="Mitra S."/>
            <person name="Ane J.M."/>
            <person name="Sadowsky M.J."/>
            <person name="Gyaneshwar P."/>
        </authorList>
    </citation>
    <scope>NUCLEOTIDE SEQUENCE [LARGE SCALE GENOMIC DNA]</scope>
    <source>
        <strain evidence="2 3">IRBG74</strain>
        <plasmid evidence="3">IRBL74_p</plasmid>
    </source>
</reference>
<accession>U4QIA0</accession>
<proteinExistence type="predicted"/>
<organism evidence="2 3">
    <name type="scientific">Agrobacterium pusense</name>
    <dbReference type="NCBI Taxonomy" id="648995"/>
    <lineage>
        <taxon>Bacteria</taxon>
        <taxon>Pseudomonadati</taxon>
        <taxon>Pseudomonadota</taxon>
        <taxon>Alphaproteobacteria</taxon>
        <taxon>Hyphomicrobiales</taxon>
        <taxon>Rhizobiaceae</taxon>
        <taxon>Rhizobium/Agrobacterium group</taxon>
        <taxon>Agrobacterium</taxon>
    </lineage>
</organism>
<keyword evidence="2" id="KW-0812">Transmembrane</keyword>
<evidence type="ECO:0000259" key="1">
    <source>
        <dbReference type="Pfam" id="PF21006"/>
    </source>
</evidence>
<dbReference type="HOGENOM" id="CLU_148668_1_0_5"/>
<feature type="domain" description="Nitrile hydratase beta subunit-like N-terminal" evidence="1">
    <location>
        <begin position="37"/>
        <end position="114"/>
    </location>
</feature>
<name>U4QIA0_9HYPH</name>
<dbReference type="InterPro" id="IPR023808">
    <property type="entry name" value="Nitrile_Hydratase_acc_put"/>
</dbReference>
<keyword evidence="2" id="KW-0614">Plasmid</keyword>
<evidence type="ECO:0000313" key="2">
    <source>
        <dbReference type="EMBL" id="CDI12111.1"/>
    </source>
</evidence>
<dbReference type="Gene3D" id="1.10.472.20">
    <property type="entry name" value="Nitrile hydratase, beta subunit"/>
    <property type="match status" value="1"/>
</dbReference>
<gene>
    <name evidence="2" type="ORF">BN877_p0389</name>
</gene>
<dbReference type="InterPro" id="IPR042262">
    <property type="entry name" value="CN_hydtase_beta_C"/>
</dbReference>
<dbReference type="InterPro" id="IPR049054">
    <property type="entry name" value="CN_hydtase_beta-like_N"/>
</dbReference>
<dbReference type="InterPro" id="IPR008990">
    <property type="entry name" value="Elect_transpt_acc-like_dom_sf"/>
</dbReference>
<evidence type="ECO:0000313" key="3">
    <source>
        <dbReference type="Proteomes" id="UP000016944"/>
    </source>
</evidence>
<dbReference type="Proteomes" id="UP000016944">
    <property type="component" value="Plasmid IRBL74_p"/>
</dbReference>
<sequence length="116" mass="13280">MLSRRPREVRMLTQFEHFAVTEMMGQSDSPPRANGTLCFGSEWERKSFGMALALAKNGFFEWDEFRDELIAAIGAWERDHPVDRSSWNYYDQFLSALEKAIVKAGVVDAEEIMAAL</sequence>
<dbReference type="NCBIfam" id="TIGR03889">
    <property type="entry name" value="nitrile_acc"/>
    <property type="match status" value="1"/>
</dbReference>
<dbReference type="AlphaFoldDB" id="U4QIA0"/>
<dbReference type="KEGG" id="rir:BN877_p0389"/>
<dbReference type="EMBL" id="HG518324">
    <property type="protein sequence ID" value="CDI12111.1"/>
    <property type="molecule type" value="Genomic_DNA"/>
</dbReference>
<keyword evidence="2" id="KW-0472">Membrane</keyword>
<dbReference type="PATRIC" id="fig|424182.3.peg.5107"/>